<feature type="compositionally biased region" description="Low complexity" evidence="1">
    <location>
        <begin position="1"/>
        <end position="22"/>
    </location>
</feature>
<evidence type="ECO:0000256" key="1">
    <source>
        <dbReference type="SAM" id="MobiDB-lite"/>
    </source>
</evidence>
<feature type="region of interest" description="Disordered" evidence="1">
    <location>
        <begin position="1"/>
        <end position="53"/>
    </location>
</feature>
<protein>
    <submittedName>
        <fullName evidence="2">Uncharacterized protein</fullName>
    </submittedName>
</protein>
<keyword evidence="3" id="KW-1185">Reference proteome</keyword>
<name>A0A8H5G1Z7_9AGAR</name>
<organism evidence="2 3">
    <name type="scientific">Leucocoprinus leucothites</name>
    <dbReference type="NCBI Taxonomy" id="201217"/>
    <lineage>
        <taxon>Eukaryota</taxon>
        <taxon>Fungi</taxon>
        <taxon>Dikarya</taxon>
        <taxon>Basidiomycota</taxon>
        <taxon>Agaricomycotina</taxon>
        <taxon>Agaricomycetes</taxon>
        <taxon>Agaricomycetidae</taxon>
        <taxon>Agaricales</taxon>
        <taxon>Agaricineae</taxon>
        <taxon>Agaricaceae</taxon>
        <taxon>Leucocoprinus</taxon>
    </lineage>
</organism>
<comment type="caution">
    <text evidence="2">The sequence shown here is derived from an EMBL/GenBank/DDBJ whole genome shotgun (WGS) entry which is preliminary data.</text>
</comment>
<dbReference type="AlphaFoldDB" id="A0A8H5G1Z7"/>
<accession>A0A8H5G1Z7</accession>
<gene>
    <name evidence="2" type="ORF">D9756_006806</name>
</gene>
<feature type="region of interest" description="Disordered" evidence="1">
    <location>
        <begin position="134"/>
        <end position="184"/>
    </location>
</feature>
<dbReference type="Proteomes" id="UP000559027">
    <property type="component" value="Unassembled WGS sequence"/>
</dbReference>
<proteinExistence type="predicted"/>
<sequence>MSSISASAATYAAAAAQPQSPAKYVPVHRRAHASDDAAPHPRSPSPALSDTSTVTLVAPEAPSTKSRVYSITTLLQLAHEPEIKLVSLAQKDKLRDTAPEIVMNRKMRKALEYHAIQERMRVKALAQATEIPLKDAHDASSPNPHPISDVPIKFSPQQQRQRPGARRSVRSSAERRRNVSKAVDAASWRTFRLPSVAV</sequence>
<dbReference type="OrthoDB" id="2972209at2759"/>
<reference evidence="2 3" key="1">
    <citation type="journal article" date="2020" name="ISME J.">
        <title>Uncovering the hidden diversity of litter-decomposition mechanisms in mushroom-forming fungi.</title>
        <authorList>
            <person name="Floudas D."/>
            <person name="Bentzer J."/>
            <person name="Ahren D."/>
            <person name="Johansson T."/>
            <person name="Persson P."/>
            <person name="Tunlid A."/>
        </authorList>
    </citation>
    <scope>NUCLEOTIDE SEQUENCE [LARGE SCALE GENOMIC DNA]</scope>
    <source>
        <strain evidence="2 3">CBS 146.42</strain>
    </source>
</reference>
<evidence type="ECO:0000313" key="3">
    <source>
        <dbReference type="Proteomes" id="UP000559027"/>
    </source>
</evidence>
<evidence type="ECO:0000313" key="2">
    <source>
        <dbReference type="EMBL" id="KAF5356846.1"/>
    </source>
</evidence>
<dbReference type="EMBL" id="JAACJO010000006">
    <property type="protein sequence ID" value="KAF5356846.1"/>
    <property type="molecule type" value="Genomic_DNA"/>
</dbReference>